<reference evidence="2 3" key="1">
    <citation type="submission" date="2020-08" db="EMBL/GenBank/DDBJ databases">
        <title>Genome public.</title>
        <authorList>
            <person name="Liu C."/>
            <person name="Sun Q."/>
        </authorList>
    </citation>
    <scope>NUCLEOTIDE SEQUENCE [LARGE SCALE GENOMIC DNA]</scope>
    <source>
        <strain evidence="2 3">NSJ-56</strain>
    </source>
</reference>
<evidence type="ECO:0000313" key="3">
    <source>
        <dbReference type="Proteomes" id="UP000646484"/>
    </source>
</evidence>
<sequence length="378" mass="42201">MKRNDDIKDYLRGNRKGESANRLEREALSDPFLYEALEGLTSTPGDPIDGLIRLERHLEERVRGSKKKSRSWLYIAASFLVFAMCGILWLVEREDTSKVLEKEMAMVAPQEMRREAIEVFSADSSHGVEDSAHVSMLRKVQPEQAEVAMEVMKKERGVSMNTVEGIVTDEKGEILPGVTILVSGTSVGTVTDEQGTFRLELPEGKTHLTFNFIGMKMQGVVVKAGTQIQVKMEVDQQKLDEVVVTGYNTVKKTSMVGAVATVSGNELKKDTIVSADDIVRFNRYMADALKYPEKDVKNGNEGIILVSFELNKKKVPSRIRIKDGFSKESNKELIRLLAESPKWESSLSGKRIYVSVRFTIGKAGAKHTAVLATEKPWK</sequence>
<dbReference type="Pfam" id="PF13715">
    <property type="entry name" value="CarbopepD_reg_2"/>
    <property type="match status" value="1"/>
</dbReference>
<dbReference type="InterPro" id="IPR008969">
    <property type="entry name" value="CarboxyPept-like_regulatory"/>
</dbReference>
<name>A0ABR7CVI1_9BACT</name>
<dbReference type="SUPFAM" id="SSF49464">
    <property type="entry name" value="Carboxypeptidase regulatory domain-like"/>
    <property type="match status" value="1"/>
</dbReference>
<evidence type="ECO:0000256" key="1">
    <source>
        <dbReference type="SAM" id="Phobius"/>
    </source>
</evidence>
<keyword evidence="1" id="KW-0472">Membrane</keyword>
<feature type="transmembrane region" description="Helical" evidence="1">
    <location>
        <begin position="71"/>
        <end position="91"/>
    </location>
</feature>
<gene>
    <name evidence="2" type="ORF">H8S64_01045</name>
</gene>
<evidence type="ECO:0000313" key="2">
    <source>
        <dbReference type="EMBL" id="MBC5619678.1"/>
    </source>
</evidence>
<dbReference type="Gene3D" id="2.60.40.1120">
    <property type="entry name" value="Carboxypeptidase-like, regulatory domain"/>
    <property type="match status" value="1"/>
</dbReference>
<keyword evidence="3" id="KW-1185">Reference proteome</keyword>
<dbReference type="Proteomes" id="UP000646484">
    <property type="component" value="Unassembled WGS sequence"/>
</dbReference>
<dbReference type="RefSeq" id="WP_186974603.1">
    <property type="nucleotide sequence ID" value="NZ_JACOOH010000001.1"/>
</dbReference>
<dbReference type="EMBL" id="JACOOH010000001">
    <property type="protein sequence ID" value="MBC5619678.1"/>
    <property type="molecule type" value="Genomic_DNA"/>
</dbReference>
<protein>
    <submittedName>
        <fullName evidence="2">Carboxypeptidase-like regulatory domain-containing protein</fullName>
    </submittedName>
</protein>
<accession>A0ABR7CVI1</accession>
<organism evidence="2 3">
    <name type="scientific">Butyricimonas hominis</name>
    <dbReference type="NCBI Taxonomy" id="2763032"/>
    <lineage>
        <taxon>Bacteria</taxon>
        <taxon>Pseudomonadati</taxon>
        <taxon>Bacteroidota</taxon>
        <taxon>Bacteroidia</taxon>
        <taxon>Bacteroidales</taxon>
        <taxon>Odoribacteraceae</taxon>
        <taxon>Butyricimonas</taxon>
    </lineage>
</organism>
<keyword evidence="1" id="KW-1133">Transmembrane helix</keyword>
<keyword evidence="1" id="KW-0812">Transmembrane</keyword>
<comment type="caution">
    <text evidence="2">The sequence shown here is derived from an EMBL/GenBank/DDBJ whole genome shotgun (WGS) entry which is preliminary data.</text>
</comment>
<proteinExistence type="predicted"/>